<dbReference type="KEGG" id="mefw:F1737_02575"/>
<feature type="transmembrane region" description="Helical" evidence="1">
    <location>
        <begin position="25"/>
        <end position="44"/>
    </location>
</feature>
<organism evidence="2 3">
    <name type="scientific">Methanochimaera problematica</name>
    <dbReference type="NCBI Taxonomy" id="2609417"/>
    <lineage>
        <taxon>Archaea</taxon>
        <taxon>Methanobacteriati</taxon>
        <taxon>Methanobacteriota</taxon>
        <taxon>Stenosarchaea group</taxon>
        <taxon>Methanomicrobia</taxon>
        <taxon>Methanomicrobiales</taxon>
        <taxon>Methanomicrobiaceae</taxon>
        <taxon>Methanochimaera</taxon>
    </lineage>
</organism>
<feature type="transmembrane region" description="Helical" evidence="1">
    <location>
        <begin position="119"/>
        <end position="137"/>
    </location>
</feature>
<dbReference type="AlphaFoldDB" id="A0AA97FCD9"/>
<keyword evidence="1" id="KW-0812">Transmembrane</keyword>
<keyword evidence="1" id="KW-1133">Transmembrane helix</keyword>
<name>A0AA97FCD9_9EURY</name>
<feature type="transmembrane region" description="Helical" evidence="1">
    <location>
        <begin position="64"/>
        <end position="81"/>
    </location>
</feature>
<evidence type="ECO:0000256" key="1">
    <source>
        <dbReference type="SAM" id="Phobius"/>
    </source>
</evidence>
<keyword evidence="3" id="KW-1185">Reference proteome</keyword>
<dbReference type="Proteomes" id="UP001301797">
    <property type="component" value="Chromosome"/>
</dbReference>
<keyword evidence="1" id="KW-0472">Membrane</keyword>
<evidence type="ECO:0000313" key="2">
    <source>
        <dbReference type="EMBL" id="WOF15648.1"/>
    </source>
</evidence>
<reference evidence="2 3" key="1">
    <citation type="submission" date="2019-09" db="EMBL/GenBank/DDBJ databases">
        <title>The complete genome of Methanoplanus sp. FWC-SCC4.</title>
        <authorList>
            <person name="Chen S.-C."/>
            <person name="Zhou Y.-Z."/>
            <person name="Lai M.-C."/>
        </authorList>
    </citation>
    <scope>NUCLEOTIDE SEQUENCE [LARGE SCALE GENOMIC DNA]</scope>
    <source>
        <strain evidence="2 3">FWC-SCC4</strain>
    </source>
</reference>
<proteinExistence type="predicted"/>
<sequence>MTMTETAVDVMMEARKTVAEKFPKVLVKLVIAFLIWLFAVYIFLPLSGFLSDPTFLGLIGLEKLIAAIVLIALLIILFAVLRDVKAITDAIASYAAVATLRKETIEEEKLLKYQRGFRGLAYVLVVVIAYLFFLPFLSSIFNVLAGIILIIIVLWAIALLLRVGEVFSDDIEKKTSDFIKGIESEVMHSEEIKAEKK</sequence>
<protein>
    <submittedName>
        <fullName evidence="2">Uncharacterized protein</fullName>
    </submittedName>
</protein>
<dbReference type="EMBL" id="CP043875">
    <property type="protein sequence ID" value="WOF15648.1"/>
    <property type="molecule type" value="Genomic_DNA"/>
</dbReference>
<accession>A0AA97FCD9</accession>
<evidence type="ECO:0000313" key="3">
    <source>
        <dbReference type="Proteomes" id="UP001301797"/>
    </source>
</evidence>
<gene>
    <name evidence="2" type="ORF">F1737_02575</name>
</gene>
<feature type="transmembrane region" description="Helical" evidence="1">
    <location>
        <begin position="143"/>
        <end position="164"/>
    </location>
</feature>